<feature type="chain" id="PRO_5010543259" evidence="5">
    <location>
        <begin position="33"/>
        <end position="131"/>
    </location>
</feature>
<evidence type="ECO:0000256" key="5">
    <source>
        <dbReference type="SAM" id="SignalP"/>
    </source>
</evidence>
<sequence length="131" mass="14695">MKKNTTRQNPRKSFYHISIFLILALMESPSISQELDNELQTEVLSPSSSMADTIIKPISRTTVNFVMGKHRMAAAIASLDQQIQFIQEEMEQLESYGEASVVCKEFLSIVESKPDALLPVLVGGCDLNERF</sequence>
<reference evidence="6" key="1">
    <citation type="journal article" date="2013" name="Genome Biol.">
        <title>Reference genomes and transcriptomes of Nicotiana sylvestris and Nicotiana tomentosiformis.</title>
        <authorList>
            <person name="Sierro N."/>
            <person name="Battey J.N."/>
            <person name="Ouadi S."/>
            <person name="Bovet L."/>
            <person name="Goepfert S."/>
            <person name="Bakaher N."/>
            <person name="Peitsch M.C."/>
            <person name="Ivanov N.V."/>
        </authorList>
    </citation>
    <scope>NUCLEOTIDE SEQUENCE [LARGE SCALE GENOMIC DNA]</scope>
</reference>
<evidence type="ECO:0000313" key="7">
    <source>
        <dbReference type="RefSeq" id="XP_009793892.1"/>
    </source>
</evidence>
<feature type="signal peptide" evidence="5">
    <location>
        <begin position="1"/>
        <end position="32"/>
    </location>
</feature>
<reference evidence="7" key="2">
    <citation type="submission" date="2025-08" db="UniProtKB">
        <authorList>
            <consortium name="RefSeq"/>
        </authorList>
    </citation>
    <scope>IDENTIFICATION</scope>
    <source>
        <tissue evidence="7">Leaf</tissue>
    </source>
</reference>
<dbReference type="AlphaFoldDB" id="A0A1U7XPB5"/>
<evidence type="ECO:0000256" key="1">
    <source>
        <dbReference type="ARBA" id="ARBA00004236"/>
    </source>
</evidence>
<dbReference type="GO" id="GO:0007165">
    <property type="term" value="P:signal transduction"/>
    <property type="evidence" value="ECO:0007669"/>
    <property type="project" value="UniProtKB-KW"/>
</dbReference>
<keyword evidence="5" id="KW-0732">Signal</keyword>
<comment type="subcellular location">
    <subcellularLocation>
        <location evidence="1">Cell membrane</location>
    </subcellularLocation>
</comment>
<keyword evidence="3" id="KW-0472">Membrane</keyword>
<dbReference type="PANTHER" id="PTHR35129:SF5">
    <property type="entry name" value="GUANINE NUCLEOTIDE-BINDING PROTEIN SUBUNIT GAMMA 2"/>
    <property type="match status" value="1"/>
</dbReference>
<protein>
    <submittedName>
        <fullName evidence="7">Uncharacterized protein LOC104240716 isoform X2</fullName>
    </submittedName>
</protein>
<dbReference type="RefSeq" id="XP_009793892.1">
    <property type="nucleotide sequence ID" value="XM_009795590.1"/>
</dbReference>
<keyword evidence="6" id="KW-1185">Reference proteome</keyword>
<keyword evidence="2" id="KW-1003">Cell membrane</keyword>
<dbReference type="PANTHER" id="PTHR35129">
    <property type="entry name" value="GUANINE NUCLEOTIDE-BINDING PROTEIN SUBUNIT GAMMA 1"/>
    <property type="match status" value="1"/>
</dbReference>
<proteinExistence type="predicted"/>
<name>A0A1U7XPB5_NICSY</name>
<evidence type="ECO:0000256" key="3">
    <source>
        <dbReference type="ARBA" id="ARBA00023136"/>
    </source>
</evidence>
<dbReference type="Proteomes" id="UP000189701">
    <property type="component" value="Unplaced"/>
</dbReference>
<evidence type="ECO:0000256" key="2">
    <source>
        <dbReference type="ARBA" id="ARBA00022475"/>
    </source>
</evidence>
<organism evidence="6 7">
    <name type="scientific">Nicotiana sylvestris</name>
    <name type="common">Wood tobacco</name>
    <name type="synonym">South American tobacco</name>
    <dbReference type="NCBI Taxonomy" id="4096"/>
    <lineage>
        <taxon>Eukaryota</taxon>
        <taxon>Viridiplantae</taxon>
        <taxon>Streptophyta</taxon>
        <taxon>Embryophyta</taxon>
        <taxon>Tracheophyta</taxon>
        <taxon>Spermatophyta</taxon>
        <taxon>Magnoliopsida</taxon>
        <taxon>eudicotyledons</taxon>
        <taxon>Gunneridae</taxon>
        <taxon>Pentapetalae</taxon>
        <taxon>asterids</taxon>
        <taxon>lamiids</taxon>
        <taxon>Solanales</taxon>
        <taxon>Solanaceae</taxon>
        <taxon>Nicotianoideae</taxon>
        <taxon>Nicotianeae</taxon>
        <taxon>Nicotiana</taxon>
    </lineage>
</organism>
<evidence type="ECO:0000256" key="4">
    <source>
        <dbReference type="ARBA" id="ARBA00023224"/>
    </source>
</evidence>
<keyword evidence="4" id="KW-0807">Transducer</keyword>
<accession>A0A1U7XPB5</accession>
<gene>
    <name evidence="7" type="primary">LOC104240716</name>
</gene>
<dbReference type="GO" id="GO:0005886">
    <property type="term" value="C:plasma membrane"/>
    <property type="evidence" value="ECO:0007669"/>
    <property type="project" value="UniProtKB-SubCell"/>
</dbReference>
<evidence type="ECO:0000313" key="6">
    <source>
        <dbReference type="Proteomes" id="UP000189701"/>
    </source>
</evidence>
<dbReference type="InterPro" id="IPR045878">
    <property type="entry name" value="GG1/2"/>
</dbReference>
<dbReference type="GeneID" id="104240716"/>